<dbReference type="EMBL" id="RJVO01000008">
    <property type="protein sequence ID" value="ROH86726.1"/>
    <property type="molecule type" value="Genomic_DNA"/>
</dbReference>
<feature type="domain" description="Histidine kinase" evidence="5">
    <location>
        <begin position="350"/>
        <end position="601"/>
    </location>
</feature>
<evidence type="ECO:0000256" key="3">
    <source>
        <dbReference type="ARBA" id="ARBA00022553"/>
    </source>
</evidence>
<dbReference type="CDD" id="cd00082">
    <property type="entry name" value="HisKA"/>
    <property type="match status" value="1"/>
</dbReference>
<gene>
    <name evidence="6" type="ORF">ED208_14925</name>
</gene>
<dbReference type="PROSITE" id="PS50109">
    <property type="entry name" value="HIS_KIN"/>
    <property type="match status" value="1"/>
</dbReference>
<evidence type="ECO:0000256" key="4">
    <source>
        <dbReference type="SAM" id="Phobius"/>
    </source>
</evidence>
<dbReference type="InterPro" id="IPR003594">
    <property type="entry name" value="HATPase_dom"/>
</dbReference>
<name>A0A3N0V1P5_9GAMM</name>
<dbReference type="EC" id="2.7.13.3" evidence="2"/>
<evidence type="ECO:0000256" key="2">
    <source>
        <dbReference type="ARBA" id="ARBA00012438"/>
    </source>
</evidence>
<dbReference type="Pfam" id="PF19443">
    <property type="entry name" value="DAHL"/>
    <property type="match status" value="1"/>
</dbReference>
<comment type="caution">
    <text evidence="6">The sequence shown here is derived from an EMBL/GenBank/DDBJ whole genome shotgun (WGS) entry which is preliminary data.</text>
</comment>
<dbReference type="InterPro" id="IPR003661">
    <property type="entry name" value="HisK_dim/P_dom"/>
</dbReference>
<evidence type="ECO:0000313" key="6">
    <source>
        <dbReference type="EMBL" id="ROH86726.1"/>
    </source>
</evidence>
<proteinExistence type="predicted"/>
<reference evidence="6 7" key="1">
    <citation type="submission" date="2018-10" db="EMBL/GenBank/DDBJ databases">
        <authorList>
            <person name="Chen W.-M."/>
        </authorList>
    </citation>
    <scope>NUCLEOTIDE SEQUENCE [LARGE SCALE GENOMIC DNA]</scope>
    <source>
        <strain evidence="6 7">THS-13</strain>
    </source>
</reference>
<protein>
    <recommendedName>
        <fullName evidence="2">histidine kinase</fullName>
        <ecNumber evidence="2">2.7.13.3</ecNumber>
    </recommendedName>
</protein>
<evidence type="ECO:0000313" key="7">
    <source>
        <dbReference type="Proteomes" id="UP000282106"/>
    </source>
</evidence>
<dbReference type="Gene3D" id="3.30.565.10">
    <property type="entry name" value="Histidine kinase-like ATPase, C-terminal domain"/>
    <property type="match status" value="1"/>
</dbReference>
<dbReference type="InterPro" id="IPR036890">
    <property type="entry name" value="HATPase_C_sf"/>
</dbReference>
<dbReference type="PRINTS" id="PR00344">
    <property type="entry name" value="BCTRLSENSOR"/>
</dbReference>
<comment type="catalytic activity">
    <reaction evidence="1">
        <text>ATP + protein L-histidine = ADP + protein N-phospho-L-histidine.</text>
        <dbReference type="EC" id="2.7.13.3"/>
    </reaction>
</comment>
<dbReference type="SUPFAM" id="SSF47384">
    <property type="entry name" value="Homodimeric domain of signal transducing histidine kinase"/>
    <property type="match status" value="1"/>
</dbReference>
<evidence type="ECO:0000256" key="1">
    <source>
        <dbReference type="ARBA" id="ARBA00000085"/>
    </source>
</evidence>
<feature type="transmembrane region" description="Helical" evidence="4">
    <location>
        <begin position="12"/>
        <end position="32"/>
    </location>
</feature>
<dbReference type="InterPro" id="IPR004358">
    <property type="entry name" value="Sig_transdc_His_kin-like_C"/>
</dbReference>
<keyword evidence="3" id="KW-0597">Phosphoprotein</keyword>
<dbReference type="Pfam" id="PF02518">
    <property type="entry name" value="HATPase_c"/>
    <property type="match status" value="1"/>
</dbReference>
<keyword evidence="4" id="KW-0472">Membrane</keyword>
<dbReference type="PANTHER" id="PTHR43065">
    <property type="entry name" value="SENSOR HISTIDINE KINASE"/>
    <property type="match status" value="1"/>
</dbReference>
<dbReference type="InterPro" id="IPR036097">
    <property type="entry name" value="HisK_dim/P_sf"/>
</dbReference>
<dbReference type="InParanoid" id="A0A3N0V1P5"/>
<sequence length="615" mass="66803">MAVNKDREREFGLWQTVALVAVLAIGLLVFLSRMSLSVDQERHQSRLAALRAVNNLDVDLNRAFTRMLAGEGEGDAADKQQINQKLGAALHELENGPAALRGISPEVDATLDAFLDTVETKFRLGFEFEAGDTVLTQRLTNNLNALLPYTDWVLRETPTELRASREAGLKELVNAVVNLAVVPTATNTEGVRARLNRLAANGEDLGPGYAKAFASLRGLVESVIADKAELVTQLRGFLNLPTGPQLAALEQAYQGWYQAEIEATNRYRVILAAYTGLLLLALAYLGLRLRQSYAALDKANAGLKHANRTLESQVQERTKDLRGALSELRESQAQLVQSEKMASLGQMVAGVAHEINTPLGYARSNARTVRNTLVEIRELCQNQGHALSLLSAANASEDEIAAAIAGAEEQRQALNPEELMADLDSLLVDADHGLVQIADLVSSLKDFSRVDRSRTDLFDLNAGIDSALKICNNQLKDRIEIVREFGALPEIECSPSQLNQVFLNLLTNAGQAIEGEGRIHIQTRAERNGVQVRITDSGSGMSEEVKQRIFEPFFTTKPVGKGTGLGLSIVFRIVEEHGGRIEVESKLGQGTTFILHLPLAQARPAGAEAEALAAA</sequence>
<feature type="transmembrane region" description="Helical" evidence="4">
    <location>
        <begin position="269"/>
        <end position="287"/>
    </location>
</feature>
<dbReference type="AlphaFoldDB" id="A0A3N0V1P5"/>
<keyword evidence="4" id="KW-0812">Transmembrane</keyword>
<dbReference type="SUPFAM" id="SSF55874">
    <property type="entry name" value="ATPase domain of HSP90 chaperone/DNA topoisomerase II/histidine kinase"/>
    <property type="match status" value="1"/>
</dbReference>
<dbReference type="SMART" id="SM00387">
    <property type="entry name" value="HATPase_c"/>
    <property type="match status" value="1"/>
</dbReference>
<dbReference type="Proteomes" id="UP000282106">
    <property type="component" value="Unassembled WGS sequence"/>
</dbReference>
<keyword evidence="4" id="KW-1133">Transmembrane helix</keyword>
<dbReference type="InterPro" id="IPR005467">
    <property type="entry name" value="His_kinase_dom"/>
</dbReference>
<accession>A0A3N0V1P5</accession>
<dbReference type="Gene3D" id="1.10.287.130">
    <property type="match status" value="1"/>
</dbReference>
<keyword evidence="7" id="KW-1185">Reference proteome</keyword>
<dbReference type="GO" id="GO:0000155">
    <property type="term" value="F:phosphorelay sensor kinase activity"/>
    <property type="evidence" value="ECO:0007669"/>
    <property type="project" value="InterPro"/>
</dbReference>
<evidence type="ECO:0000259" key="5">
    <source>
        <dbReference type="PROSITE" id="PS50109"/>
    </source>
</evidence>
<organism evidence="6 7">
    <name type="scientific">Stagnimonas aquatica</name>
    <dbReference type="NCBI Taxonomy" id="2689987"/>
    <lineage>
        <taxon>Bacteria</taxon>
        <taxon>Pseudomonadati</taxon>
        <taxon>Pseudomonadota</taxon>
        <taxon>Gammaproteobacteria</taxon>
        <taxon>Nevskiales</taxon>
        <taxon>Nevskiaceae</taxon>
        <taxon>Stagnimonas</taxon>
    </lineage>
</organism>
<dbReference type="InterPro" id="IPR045812">
    <property type="entry name" value="DAHL"/>
</dbReference>
<dbReference type="RefSeq" id="WP_123212715.1">
    <property type="nucleotide sequence ID" value="NZ_RJVO01000008.1"/>
</dbReference>
<dbReference type="PANTHER" id="PTHR43065:SF50">
    <property type="entry name" value="HISTIDINE KINASE"/>
    <property type="match status" value="1"/>
</dbReference>